<dbReference type="EMBL" id="NAJQ01000284">
    <property type="protein sequence ID" value="TKA73011.1"/>
    <property type="molecule type" value="Genomic_DNA"/>
</dbReference>
<feature type="region of interest" description="Disordered" evidence="1">
    <location>
        <begin position="55"/>
        <end position="214"/>
    </location>
</feature>
<dbReference type="AlphaFoldDB" id="A0A4U0XA99"/>
<keyword evidence="3" id="KW-1185">Reference proteome</keyword>
<feature type="compositionally biased region" description="Basic residues" evidence="1">
    <location>
        <begin position="138"/>
        <end position="148"/>
    </location>
</feature>
<feature type="compositionally biased region" description="Gly residues" evidence="1">
    <location>
        <begin position="173"/>
        <end position="190"/>
    </location>
</feature>
<accession>A0A4U0XA99</accession>
<evidence type="ECO:0000313" key="3">
    <source>
        <dbReference type="Proteomes" id="UP000309340"/>
    </source>
</evidence>
<organism evidence="2 3">
    <name type="scientific">Friedmanniomyces simplex</name>
    <dbReference type="NCBI Taxonomy" id="329884"/>
    <lineage>
        <taxon>Eukaryota</taxon>
        <taxon>Fungi</taxon>
        <taxon>Dikarya</taxon>
        <taxon>Ascomycota</taxon>
        <taxon>Pezizomycotina</taxon>
        <taxon>Dothideomycetes</taxon>
        <taxon>Dothideomycetidae</taxon>
        <taxon>Mycosphaerellales</taxon>
        <taxon>Teratosphaeriaceae</taxon>
        <taxon>Friedmanniomyces</taxon>
    </lineage>
</organism>
<protein>
    <submittedName>
        <fullName evidence="2">Uncharacterized protein</fullName>
    </submittedName>
</protein>
<reference evidence="2 3" key="1">
    <citation type="submission" date="2017-03" db="EMBL/GenBank/DDBJ databases">
        <title>Genomes of endolithic fungi from Antarctica.</title>
        <authorList>
            <person name="Coleine C."/>
            <person name="Masonjones S."/>
            <person name="Stajich J.E."/>
        </authorList>
    </citation>
    <scope>NUCLEOTIDE SEQUENCE [LARGE SCALE GENOMIC DNA]</scope>
    <source>
        <strain evidence="2 3">CCFEE 5184</strain>
    </source>
</reference>
<dbReference type="OrthoDB" id="5420368at2759"/>
<dbReference type="Proteomes" id="UP000309340">
    <property type="component" value="Unassembled WGS sequence"/>
</dbReference>
<name>A0A4U0XA99_9PEZI</name>
<feature type="compositionally biased region" description="Gly residues" evidence="1">
    <location>
        <begin position="58"/>
        <end position="72"/>
    </location>
</feature>
<gene>
    <name evidence="2" type="ORF">B0A55_05214</name>
</gene>
<sequence>MPQKWDAEKDQRLLLIILEHYKNQINFKQVATSWSEKYGTGVSDRAITQHLQKLAKDVGGGGGGGATAGNGSNGRKSVTSTPSKPRAQPTPKKTPTKTPSKMISSGASKRKQADMSDEDDSEDERAMNGGGGSESPSKRIKTERRSKTPRSYVEPATEEEADDEAVVKHADGGVRGFGGAFEDGAGGSVDGDGDVQANMDMSDMSDFQPELGFH</sequence>
<comment type="caution">
    <text evidence="2">The sequence shown here is derived from an EMBL/GenBank/DDBJ whole genome shotgun (WGS) entry which is preliminary data.</text>
</comment>
<evidence type="ECO:0000313" key="2">
    <source>
        <dbReference type="EMBL" id="TKA73011.1"/>
    </source>
</evidence>
<feature type="compositionally biased region" description="Low complexity" evidence="1">
    <location>
        <begin position="89"/>
        <end position="101"/>
    </location>
</feature>
<evidence type="ECO:0000256" key="1">
    <source>
        <dbReference type="SAM" id="MobiDB-lite"/>
    </source>
</evidence>
<dbReference type="STRING" id="329884.A0A4U0XA99"/>
<proteinExistence type="predicted"/>